<reference evidence="8" key="1">
    <citation type="submission" date="2010-08" db="EMBL/GenBank/DDBJ databases">
        <authorList>
            <consortium name="Caenorhabditis japonica Sequencing Consortium"/>
            <person name="Wilson R.K."/>
        </authorList>
    </citation>
    <scope>NUCLEOTIDE SEQUENCE [LARGE SCALE GENOMIC DNA]</scope>
    <source>
        <strain evidence="8">DF5081</strain>
    </source>
</reference>
<organism evidence="7 8">
    <name type="scientific">Caenorhabditis japonica</name>
    <dbReference type="NCBI Taxonomy" id="281687"/>
    <lineage>
        <taxon>Eukaryota</taxon>
        <taxon>Metazoa</taxon>
        <taxon>Ecdysozoa</taxon>
        <taxon>Nematoda</taxon>
        <taxon>Chromadorea</taxon>
        <taxon>Rhabditida</taxon>
        <taxon>Rhabditina</taxon>
        <taxon>Rhabditomorpha</taxon>
        <taxon>Rhabditoidea</taxon>
        <taxon>Rhabditidae</taxon>
        <taxon>Peloderinae</taxon>
        <taxon>Caenorhabditis</taxon>
    </lineage>
</organism>
<dbReference type="EnsemblMetazoa" id="CJA06702c.1">
    <property type="protein sequence ID" value="CJA06702c.1"/>
    <property type="gene ID" value="WBGene00125906"/>
</dbReference>
<dbReference type="PANTHER" id="PTHR46671">
    <property type="entry name" value="PROTEIN CBG11221"/>
    <property type="match status" value="1"/>
</dbReference>
<name>A0A8R1DN95_CAEJA</name>
<keyword evidence="4 6" id="KW-0472">Membrane</keyword>
<evidence type="ECO:0000313" key="8">
    <source>
        <dbReference type="Proteomes" id="UP000005237"/>
    </source>
</evidence>
<evidence type="ECO:0000256" key="3">
    <source>
        <dbReference type="ARBA" id="ARBA00022679"/>
    </source>
</evidence>
<keyword evidence="8" id="KW-1185">Reference proteome</keyword>
<dbReference type="AlphaFoldDB" id="A0A8R1DN95"/>
<dbReference type="GO" id="GO:0016757">
    <property type="term" value="F:glycosyltransferase activity"/>
    <property type="evidence" value="ECO:0007669"/>
    <property type="project" value="UniProtKB-KW"/>
</dbReference>
<sequence length="372" mass="43757">MANHDICSKTLWILSVPLAVLLVLFIALTAYATYSFHIFVPIAPDNSIDCEYMFNTTSEVYLDYLENRTLLEPTRNDRNCFQIRRRRYLPADMPKSMAGNHNMFFIRVVSKDYDFVEEVLTMMHSPIHFFCFALDVSADELFKQRMFRLGDCMVNILVPRQLFNTSTAHGMLNAHRRCLMEIDEFEWKHAIITAEHDIPLHSTKFLSRRSRRLRDQVEMNGVFFKEEVLDNANPNDTSTQLFQVSRNWIQHLCSVATISHSQHEKLYDYLLATPDFNLPNDEHRETSVVEENCDTHKYDVDGSCLYAMEDFPSIRNTTRLFIRADPHYDFGFVQCVHEVVFERTYFDPISNQNANNYLYGSRKNLINDYRQN</sequence>
<comment type="subcellular location">
    <subcellularLocation>
        <location evidence="1">Membrane</location>
        <topology evidence="1">Single-pass type II membrane protein</topology>
    </subcellularLocation>
</comment>
<evidence type="ECO:0000256" key="4">
    <source>
        <dbReference type="ARBA" id="ARBA00023136"/>
    </source>
</evidence>
<dbReference type="InterPro" id="IPR003406">
    <property type="entry name" value="Glyco_trans_14"/>
</dbReference>
<evidence type="ECO:0000256" key="1">
    <source>
        <dbReference type="ARBA" id="ARBA00004606"/>
    </source>
</evidence>
<dbReference type="GO" id="GO:0016020">
    <property type="term" value="C:membrane"/>
    <property type="evidence" value="ECO:0007669"/>
    <property type="project" value="UniProtKB-SubCell"/>
</dbReference>
<dbReference type="PANTHER" id="PTHR46671:SF8">
    <property type="entry name" value="CORE-2_I-BRANCHING ENZYME"/>
    <property type="match status" value="1"/>
</dbReference>
<protein>
    <submittedName>
        <fullName evidence="7">Uncharacterized protein</fullName>
    </submittedName>
</protein>
<evidence type="ECO:0000256" key="6">
    <source>
        <dbReference type="SAM" id="Phobius"/>
    </source>
</evidence>
<keyword evidence="6" id="KW-1133">Transmembrane helix</keyword>
<evidence type="ECO:0000256" key="2">
    <source>
        <dbReference type="ARBA" id="ARBA00022676"/>
    </source>
</evidence>
<reference evidence="7" key="2">
    <citation type="submission" date="2022-06" db="UniProtKB">
        <authorList>
            <consortium name="EnsemblMetazoa"/>
        </authorList>
    </citation>
    <scope>IDENTIFICATION</scope>
    <source>
        <strain evidence="7">DF5081</strain>
    </source>
</reference>
<keyword evidence="6" id="KW-0812">Transmembrane</keyword>
<accession>A0A8R1DN95</accession>
<keyword evidence="5" id="KW-0325">Glycoprotein</keyword>
<evidence type="ECO:0000313" key="7">
    <source>
        <dbReference type="EnsemblMetazoa" id="CJA06702c.1"/>
    </source>
</evidence>
<keyword evidence="2" id="KW-0328">Glycosyltransferase</keyword>
<dbReference type="Pfam" id="PF02485">
    <property type="entry name" value="Branch"/>
    <property type="match status" value="1"/>
</dbReference>
<proteinExistence type="predicted"/>
<keyword evidence="3" id="KW-0808">Transferase</keyword>
<dbReference type="Proteomes" id="UP000005237">
    <property type="component" value="Unassembled WGS sequence"/>
</dbReference>
<evidence type="ECO:0000256" key="5">
    <source>
        <dbReference type="ARBA" id="ARBA00023180"/>
    </source>
</evidence>
<feature type="transmembrane region" description="Helical" evidence="6">
    <location>
        <begin position="12"/>
        <end position="34"/>
    </location>
</feature>